<dbReference type="Pfam" id="PF02824">
    <property type="entry name" value="TGS"/>
    <property type="match status" value="1"/>
</dbReference>
<feature type="domain" description="ACT" evidence="5">
    <location>
        <begin position="687"/>
        <end position="761"/>
    </location>
</feature>
<dbReference type="FunFam" id="3.10.20.30:FF:000002">
    <property type="entry name" value="GTP pyrophosphokinase (RelA/SpoT)"/>
    <property type="match status" value="1"/>
</dbReference>
<dbReference type="CDD" id="cd04876">
    <property type="entry name" value="ACT_RelA-SpoT"/>
    <property type="match status" value="1"/>
</dbReference>
<dbReference type="GO" id="GO:0008728">
    <property type="term" value="F:GTP diphosphokinase activity"/>
    <property type="evidence" value="ECO:0007669"/>
    <property type="project" value="UniProtKB-EC"/>
</dbReference>
<organism evidence="8 9">
    <name type="scientific">Corynebacterium ulcerans</name>
    <dbReference type="NCBI Taxonomy" id="65058"/>
    <lineage>
        <taxon>Bacteria</taxon>
        <taxon>Bacillati</taxon>
        <taxon>Actinomycetota</taxon>
        <taxon>Actinomycetes</taxon>
        <taxon>Mycobacteriales</taxon>
        <taxon>Corynebacteriaceae</taxon>
        <taxon>Corynebacterium</taxon>
    </lineage>
</organism>
<dbReference type="InterPro" id="IPR033655">
    <property type="entry name" value="TGS_RelA/SpoT"/>
</dbReference>
<dbReference type="Gene3D" id="3.30.70.260">
    <property type="match status" value="1"/>
</dbReference>
<evidence type="ECO:0000256" key="2">
    <source>
        <dbReference type="ARBA" id="ARBA00048244"/>
    </source>
</evidence>
<dbReference type="CDD" id="cd05399">
    <property type="entry name" value="NT_Rel-Spo_like"/>
    <property type="match status" value="1"/>
</dbReference>
<feature type="domain" description="HD" evidence="6">
    <location>
        <begin position="81"/>
        <end position="178"/>
    </location>
</feature>
<feature type="region of interest" description="Disordered" evidence="4">
    <location>
        <begin position="1"/>
        <end position="23"/>
    </location>
</feature>
<dbReference type="SUPFAM" id="SSF81301">
    <property type="entry name" value="Nucleotidyltransferase"/>
    <property type="match status" value="1"/>
</dbReference>
<dbReference type="Proteomes" id="UP000248741">
    <property type="component" value="Chromosome 1"/>
</dbReference>
<dbReference type="PROSITE" id="PS51880">
    <property type="entry name" value="TGS"/>
    <property type="match status" value="1"/>
</dbReference>
<dbReference type="InterPro" id="IPR012675">
    <property type="entry name" value="Beta-grasp_dom_sf"/>
</dbReference>
<dbReference type="Pfam" id="PF04607">
    <property type="entry name" value="RelA_SpoT"/>
    <property type="match status" value="1"/>
</dbReference>
<feature type="domain" description="TGS" evidence="7">
    <location>
        <begin position="422"/>
        <end position="483"/>
    </location>
</feature>
<reference evidence="8 9" key="1">
    <citation type="submission" date="2018-06" db="EMBL/GenBank/DDBJ databases">
        <authorList>
            <consortium name="Pathogen Informatics"/>
            <person name="Doyle S."/>
        </authorList>
    </citation>
    <scope>NUCLEOTIDE SEQUENCE [LARGE SCALE GENOMIC DNA]</scope>
    <source>
        <strain evidence="8 9">NCTC7908</strain>
    </source>
</reference>
<dbReference type="InterPro" id="IPR012676">
    <property type="entry name" value="TGS-like"/>
</dbReference>
<dbReference type="Gene3D" id="1.10.3210.10">
    <property type="entry name" value="Hypothetical protein af1432"/>
    <property type="match status" value="1"/>
</dbReference>
<dbReference type="SUPFAM" id="SSF81271">
    <property type="entry name" value="TGS-like"/>
    <property type="match status" value="1"/>
</dbReference>
<dbReference type="InterPro" id="IPR004811">
    <property type="entry name" value="RelA/Spo_fam"/>
</dbReference>
<gene>
    <name evidence="8" type="primary">relA</name>
    <name evidence="8" type="ORF">NCTC7908_00625</name>
</gene>
<dbReference type="KEGG" id="cun:Cul210932_1332"/>
<dbReference type="PROSITE" id="PS51671">
    <property type="entry name" value="ACT"/>
    <property type="match status" value="1"/>
</dbReference>
<protein>
    <submittedName>
        <fullName evidence="8">GTP pyrophosphokinase</fullName>
    </submittedName>
</protein>
<dbReference type="CDD" id="cd01668">
    <property type="entry name" value="TGS_RSH"/>
    <property type="match status" value="1"/>
</dbReference>
<evidence type="ECO:0000259" key="7">
    <source>
        <dbReference type="PROSITE" id="PS51880"/>
    </source>
</evidence>
<dbReference type="SUPFAM" id="SSF109604">
    <property type="entry name" value="HD-domain/PDEase-like"/>
    <property type="match status" value="1"/>
</dbReference>
<evidence type="ECO:0000259" key="5">
    <source>
        <dbReference type="PROSITE" id="PS51671"/>
    </source>
</evidence>
<dbReference type="Pfam" id="PF13328">
    <property type="entry name" value="HD_4"/>
    <property type="match status" value="1"/>
</dbReference>
<dbReference type="SMART" id="SM00471">
    <property type="entry name" value="HDc"/>
    <property type="match status" value="1"/>
</dbReference>
<evidence type="ECO:0000256" key="4">
    <source>
        <dbReference type="SAM" id="MobiDB-lite"/>
    </source>
</evidence>
<dbReference type="KEGG" id="cuj:CUL131002_1260c"/>
<dbReference type="FunFam" id="1.10.3210.10:FF:000001">
    <property type="entry name" value="GTP pyrophosphokinase RelA"/>
    <property type="match status" value="1"/>
</dbReference>
<dbReference type="AlphaFoldDB" id="A0ABD7MR61"/>
<dbReference type="InterPro" id="IPR007685">
    <property type="entry name" value="RelA_SpoT"/>
</dbReference>
<dbReference type="InterPro" id="IPR006674">
    <property type="entry name" value="HD_domain"/>
</dbReference>
<dbReference type="CDD" id="cd00077">
    <property type="entry name" value="HDc"/>
    <property type="match status" value="1"/>
</dbReference>
<dbReference type="SUPFAM" id="SSF55021">
    <property type="entry name" value="ACT-like"/>
    <property type="match status" value="1"/>
</dbReference>
<dbReference type="EMBL" id="LS483400">
    <property type="protein sequence ID" value="SQG50479.1"/>
    <property type="molecule type" value="Genomic_DNA"/>
</dbReference>
<dbReference type="PANTHER" id="PTHR21262">
    <property type="entry name" value="GUANOSINE-3',5'-BIS DIPHOSPHATE 3'-PYROPHOSPHOHYDROLASE"/>
    <property type="match status" value="1"/>
</dbReference>
<comment type="function">
    <text evidence="3">In eubacteria ppGpp (guanosine 3'-diphosphate 5'-diphosphate) is a mediator of the stringent response that coordinates a variety of cellular activities in response to changes in nutritional abundance.</text>
</comment>
<sequence length="763" mass="85106">MGAVMAQEKRPQKQQSSMRSMSARLARSLTGNRVRVNPVLEPLLAIHREFHPKADPVLLDRAYTTAEHLHEGVFRKSGDPYITHPLAVATIAAEIGMDTTTLVAALLHDTVEDTDYSLEDLTRDFGEEVARLVDGVTKLDKVALGAAAEAETIRKMIVAMSQDPRVLVIKVADRLHNMRTMRFLPPEKQAKKARQTLEVIAPLAHRLGMASVKWELEDLSFAILYPKKYEEVVRLVADRAPSRDRYLKEITSQLQQALRENHIEAEVMGRPKHYWSIYQKMIVRGKDFEDIFDLVGIRILVDSINNCYAAIGVVHALYAAMPGRFKDYISSPKFGVYQSLHTTVMGDEGKPLEVQVRTHEMHFNAEYGIAAHWRYKETKGKNSGEQAEIDQMSWMRQLLDWQKEAADPNEFLDSLRYDLTSKQIFVFTPKGDVVNLPVDSTPVDFAYAVHTEVGHRCIGAKINGKLVALETKLKSGDRVEVFTSKDQNAGPSRDWQDFVISPRAKAKIRQWFAKERREEYLEAGRDALAAEVQRGGLPMHRLFTAHSMKQVSTELHYPDVDALYTAIGSGSVSAAHVVNRLMATFGSTDDAEDTLVARTPFSELVNSKTQVTDKNGILVEGSPDVMAKLAKCCMPVPGDDIFGFVTRGGGVSVHRTDCTNADSLKNEPQRLISVSWASEGGSVFAATLQLEALDRDGLLMDLTRVINEQRVQVIAMSSNASDDHVATVRFTFSVSDTKQLGSLMTQLRNTEGVFDVYRLTSGG</sequence>
<comment type="catalytic activity">
    <reaction evidence="2">
        <text>GTP + ATP = guanosine 3'-diphosphate 5'-triphosphate + AMP</text>
        <dbReference type="Rhea" id="RHEA:22088"/>
        <dbReference type="ChEBI" id="CHEBI:30616"/>
        <dbReference type="ChEBI" id="CHEBI:37565"/>
        <dbReference type="ChEBI" id="CHEBI:142410"/>
        <dbReference type="ChEBI" id="CHEBI:456215"/>
        <dbReference type="EC" id="2.7.6.5"/>
    </reaction>
</comment>
<comment type="similarity">
    <text evidence="3">Belongs to the relA/spoT family.</text>
</comment>
<proteinExistence type="inferred from homology"/>
<dbReference type="InterPro" id="IPR002912">
    <property type="entry name" value="ACT_dom"/>
</dbReference>
<dbReference type="InterPro" id="IPR045600">
    <property type="entry name" value="RelA/SpoT_AH_RIS"/>
</dbReference>
<dbReference type="InterPro" id="IPR043519">
    <property type="entry name" value="NT_sf"/>
</dbReference>
<dbReference type="PANTHER" id="PTHR21262:SF31">
    <property type="entry name" value="GTP PYROPHOSPHOKINASE"/>
    <property type="match status" value="1"/>
</dbReference>
<dbReference type="KEGG" id="cuz:Cul05146_1305"/>
<dbReference type="NCBIfam" id="TIGR00691">
    <property type="entry name" value="spoT_relA"/>
    <property type="match status" value="1"/>
</dbReference>
<dbReference type="InterPro" id="IPR045865">
    <property type="entry name" value="ACT-like_dom_sf"/>
</dbReference>
<dbReference type="Pfam" id="PF19296">
    <property type="entry name" value="RelA_AH_RIS"/>
    <property type="match status" value="1"/>
</dbReference>
<evidence type="ECO:0000256" key="3">
    <source>
        <dbReference type="RuleBase" id="RU003847"/>
    </source>
</evidence>
<accession>A0ABD7MR61</accession>
<dbReference type="Pfam" id="PF13291">
    <property type="entry name" value="ACT_4"/>
    <property type="match status" value="1"/>
</dbReference>
<dbReference type="Gene3D" id="3.30.460.10">
    <property type="entry name" value="Beta Polymerase, domain 2"/>
    <property type="match status" value="1"/>
</dbReference>
<evidence type="ECO:0000313" key="9">
    <source>
        <dbReference type="Proteomes" id="UP000248741"/>
    </source>
</evidence>
<dbReference type="FunFam" id="3.30.460.10:FF:000001">
    <property type="entry name" value="GTP pyrophosphokinase RelA"/>
    <property type="match status" value="1"/>
</dbReference>
<dbReference type="SMART" id="SM00954">
    <property type="entry name" value="RelA_SpoT"/>
    <property type="match status" value="1"/>
</dbReference>
<comment type="pathway">
    <text evidence="1">Purine metabolism; ppGpp biosynthesis; ppGpp from GTP: step 1/2.</text>
</comment>
<dbReference type="InterPro" id="IPR004095">
    <property type="entry name" value="TGS"/>
</dbReference>
<dbReference type="InterPro" id="IPR003607">
    <property type="entry name" value="HD/PDEase_dom"/>
</dbReference>
<dbReference type="Gene3D" id="3.10.20.30">
    <property type="match status" value="1"/>
</dbReference>
<evidence type="ECO:0000256" key="1">
    <source>
        <dbReference type="ARBA" id="ARBA00004976"/>
    </source>
</evidence>
<name>A0ABD7MR61_CORUL</name>
<evidence type="ECO:0000313" key="8">
    <source>
        <dbReference type="EMBL" id="SQG50479.1"/>
    </source>
</evidence>
<dbReference type="PROSITE" id="PS51831">
    <property type="entry name" value="HD"/>
    <property type="match status" value="1"/>
</dbReference>
<evidence type="ECO:0000259" key="6">
    <source>
        <dbReference type="PROSITE" id="PS51831"/>
    </source>
</evidence>